<evidence type="ECO:0000259" key="1">
    <source>
        <dbReference type="Pfam" id="PF19289"/>
    </source>
</evidence>
<dbReference type="InterPro" id="IPR036059">
    <property type="entry name" value="TldD/PmbA_sf"/>
</dbReference>
<proteinExistence type="predicted"/>
<dbReference type="InterPro" id="IPR045569">
    <property type="entry name" value="Metalloprtase-TldD/E_C"/>
</dbReference>
<dbReference type="Proteomes" id="UP000763484">
    <property type="component" value="Unassembled WGS sequence"/>
</dbReference>
<dbReference type="GO" id="GO:0006508">
    <property type="term" value="P:proteolysis"/>
    <property type="evidence" value="ECO:0007669"/>
    <property type="project" value="InterPro"/>
</dbReference>
<evidence type="ECO:0000313" key="2">
    <source>
        <dbReference type="EMBL" id="MBE5727948.1"/>
    </source>
</evidence>
<name>A0A8T3V0J6_9ARCH</name>
<evidence type="ECO:0000313" key="3">
    <source>
        <dbReference type="Proteomes" id="UP000763484"/>
    </source>
</evidence>
<dbReference type="Pfam" id="PF19289">
    <property type="entry name" value="PmbA_TldD_3rd"/>
    <property type="match status" value="1"/>
</dbReference>
<dbReference type="AlphaFoldDB" id="A0A8T3V0J6"/>
<gene>
    <name evidence="2" type="ORF">IHE50_00840</name>
</gene>
<dbReference type="PANTHER" id="PTHR43666:SF1">
    <property type="entry name" value="CONSERVED PROTEIN"/>
    <property type="match status" value="1"/>
</dbReference>
<dbReference type="EMBL" id="JADFAQ010000014">
    <property type="protein sequence ID" value="MBE5727948.1"/>
    <property type="molecule type" value="Genomic_DNA"/>
</dbReference>
<dbReference type="PANTHER" id="PTHR43666">
    <property type="entry name" value="TLDD PROTEIN"/>
    <property type="match status" value="1"/>
</dbReference>
<feature type="domain" description="Metalloprotease TldD/E C-terminal" evidence="1">
    <location>
        <begin position="196"/>
        <end position="412"/>
    </location>
</feature>
<organism evidence="2 3">
    <name type="scientific">Candidatus Acidifodinimicrobium mancum</name>
    <dbReference type="NCBI Taxonomy" id="2898728"/>
    <lineage>
        <taxon>Archaea</taxon>
        <taxon>Candidatus Parvarchaeota</taxon>
        <taxon>Candidatus Acidifodinimicrobiaceae</taxon>
        <taxon>Candidatus Acidifodinimicrobium</taxon>
    </lineage>
</organism>
<dbReference type="SUPFAM" id="SSF111283">
    <property type="entry name" value="Putative modulator of DNA gyrase, PmbA/TldD"/>
    <property type="match status" value="1"/>
</dbReference>
<accession>A0A8T3V0J6</accession>
<protein>
    <submittedName>
        <fullName evidence="2">TldD/PmbA family protein</fullName>
    </submittedName>
</protein>
<sequence>MLIKKLEKESITSSITYSVSESEITRIFDSEASIEEKHALEQIVVYVTKGKKRTNIYAKTNDSEDKIVSRAVSLLSNIGETQFEGITAGKVKYKFSGKPAKQNNIVADFLDESAKAGITLNGTIKQNKVKVHIVDSFGKDISIQTNGNEVNLNGKKSYIGAYGRVYGQDEKIDAKAAINEIESLADIKPTWVDFQGKADAILLPMASSVLFSMLAQSASAFDVLNHESFLVDRVNTDVASEVVSIQDRFDGPDFTPFDDENTKCSNFYIVKNGKLLELLQNNTTAAAMKTKNHGNAGIISGAPRNLFLENGSLSYNELLEKTERCIVVNNLWYTRFNNILKGDYSTMPKDAVLLVEKGVVKGAIKNLRISDNILNQLKNVMYFGNDARYVKSWENEIPTHVSSVLVKDVNFTKSY</sequence>
<reference evidence="2 3" key="1">
    <citation type="submission" date="2020-09" db="EMBL/GenBank/DDBJ databases">
        <title>Genomic characterization of a novel Parvarchaeota family in acid mine drainage sediments.</title>
        <authorList>
            <person name="Luo Z.-H."/>
        </authorList>
    </citation>
    <scope>NUCLEOTIDE SEQUENCE [LARGE SCALE GENOMIC DNA]</scope>
    <source>
        <strain evidence="2">TL1-5_bins.178</strain>
    </source>
</reference>
<comment type="caution">
    <text evidence="2">The sequence shown here is derived from an EMBL/GenBank/DDBJ whole genome shotgun (WGS) entry which is preliminary data.</text>
</comment>
<dbReference type="GO" id="GO:0008237">
    <property type="term" value="F:metallopeptidase activity"/>
    <property type="evidence" value="ECO:0007669"/>
    <property type="project" value="InterPro"/>
</dbReference>